<reference evidence="22" key="1">
    <citation type="submission" date="2017-01" db="EMBL/GenBank/DDBJ databases">
        <title>Comparative genomics of anhydrobiosis in the tardigrade Hypsibius dujardini.</title>
        <authorList>
            <person name="Yoshida Y."/>
            <person name="Koutsovoulos G."/>
            <person name="Laetsch D."/>
            <person name="Stevens L."/>
            <person name="Kumar S."/>
            <person name="Horikawa D."/>
            <person name="Ishino K."/>
            <person name="Komine S."/>
            <person name="Tomita M."/>
            <person name="Blaxter M."/>
            <person name="Arakawa K."/>
        </authorList>
    </citation>
    <scope>NUCLEOTIDE SEQUENCE [LARGE SCALE GENOMIC DNA]</scope>
    <source>
        <strain evidence="22">Z151</strain>
    </source>
</reference>
<evidence type="ECO:0000256" key="10">
    <source>
        <dbReference type="ARBA" id="ARBA00024192"/>
    </source>
</evidence>
<evidence type="ECO:0000256" key="8">
    <source>
        <dbReference type="ARBA" id="ARBA00023209"/>
    </source>
</evidence>
<keyword evidence="8" id="KW-0594">Phospholipid biosynthesis</keyword>
<evidence type="ECO:0000256" key="15">
    <source>
        <dbReference type="ARBA" id="ARBA00052632"/>
    </source>
</evidence>
<name>A0A1W0X8V6_HYPEX</name>
<evidence type="ECO:0000256" key="16">
    <source>
        <dbReference type="ARBA" id="ARBA00052780"/>
    </source>
</evidence>
<feature type="domain" description="Tyrosine specific protein phosphatases" evidence="20">
    <location>
        <begin position="140"/>
        <end position="202"/>
    </location>
</feature>
<protein>
    <recommendedName>
        <fullName evidence="17">Phosphatidylglycerophosphatase and protein-tyrosine phosphatase 1</fullName>
        <ecNumber evidence="11">3.1.3.27</ecNumber>
    </recommendedName>
</protein>
<dbReference type="GO" id="GO:0008654">
    <property type="term" value="P:phospholipid biosynthetic process"/>
    <property type="evidence" value="ECO:0007669"/>
    <property type="project" value="UniProtKB-KW"/>
</dbReference>
<dbReference type="InterPro" id="IPR000387">
    <property type="entry name" value="Tyr_Pase_dom"/>
</dbReference>
<dbReference type="PANTHER" id="PTHR46712:SF1">
    <property type="entry name" value="PHOSPHATIDYLGLYCEROPHOSPHATASE AND PROTEIN-TYROSINE PHOSPHATASE 1"/>
    <property type="match status" value="1"/>
</dbReference>
<dbReference type="InterPro" id="IPR029021">
    <property type="entry name" value="Prot-tyrosine_phosphatase-like"/>
</dbReference>
<dbReference type="EC" id="3.1.3.27" evidence="11"/>
<dbReference type="InterPro" id="IPR042165">
    <property type="entry name" value="PTPMT1"/>
</dbReference>
<evidence type="ECO:0000256" key="12">
    <source>
        <dbReference type="ARBA" id="ARBA00050944"/>
    </source>
</evidence>
<evidence type="ECO:0000256" key="14">
    <source>
        <dbReference type="ARBA" id="ARBA00052505"/>
    </source>
</evidence>
<evidence type="ECO:0000256" key="4">
    <source>
        <dbReference type="ARBA" id="ARBA00022801"/>
    </source>
</evidence>
<evidence type="ECO:0000256" key="6">
    <source>
        <dbReference type="ARBA" id="ARBA00023098"/>
    </source>
</evidence>
<dbReference type="OrthoDB" id="273181at2759"/>
<dbReference type="GO" id="GO:0004721">
    <property type="term" value="F:phosphoprotein phosphatase activity"/>
    <property type="evidence" value="ECO:0007669"/>
    <property type="project" value="UniProtKB-KW"/>
</dbReference>
<evidence type="ECO:0000256" key="11">
    <source>
        <dbReference type="ARBA" id="ARBA00024224"/>
    </source>
</evidence>
<comment type="catalytic activity">
    <reaction evidence="15">
        <text>1,2-di-(9Z-octadecenoyl)-sn-glycero-3-phospho-(1'-sn-glycerol-3'-phosphate) + H2O = 1,2-di-(9Z-octadecenoyl)-sn-glycero-3-phospho-(1'-sn-glycerol) + phosphate</text>
        <dbReference type="Rhea" id="RHEA:42304"/>
        <dbReference type="ChEBI" id="CHEBI:15377"/>
        <dbReference type="ChEBI" id="CHEBI:43474"/>
        <dbReference type="ChEBI" id="CHEBI:75163"/>
        <dbReference type="ChEBI" id="CHEBI:78907"/>
    </reaction>
    <physiologicalReaction direction="left-to-right" evidence="15">
        <dbReference type="Rhea" id="RHEA:42305"/>
    </physiologicalReaction>
</comment>
<keyword evidence="7" id="KW-0472">Membrane</keyword>
<evidence type="ECO:0000256" key="9">
    <source>
        <dbReference type="ARBA" id="ARBA00023264"/>
    </source>
</evidence>
<feature type="region of interest" description="Disordered" evidence="18">
    <location>
        <begin position="221"/>
        <end position="240"/>
    </location>
</feature>
<dbReference type="GO" id="GO:0005737">
    <property type="term" value="C:cytoplasm"/>
    <property type="evidence" value="ECO:0007669"/>
    <property type="project" value="UniProtKB-ARBA"/>
</dbReference>
<dbReference type="InterPro" id="IPR020422">
    <property type="entry name" value="TYR_PHOSPHATASE_DUAL_dom"/>
</dbReference>
<comment type="pathway">
    <text evidence="10">Phospholipid metabolism; phosphatidylglycerol biosynthesis; phosphatidylglycerol from CDP-diacylglycerol: step 2/2.</text>
</comment>
<dbReference type="GO" id="GO:0016020">
    <property type="term" value="C:membrane"/>
    <property type="evidence" value="ECO:0007669"/>
    <property type="project" value="UniProtKB-SubCell"/>
</dbReference>
<feature type="compositionally biased region" description="Pro residues" evidence="18">
    <location>
        <begin position="1"/>
        <end position="18"/>
    </location>
</feature>
<keyword evidence="9" id="KW-1208">Phospholipid metabolism</keyword>
<keyword evidence="6" id="KW-0443">Lipid metabolism</keyword>
<keyword evidence="5" id="KW-0904">Protein phosphatase</keyword>
<keyword evidence="22" id="KW-1185">Reference proteome</keyword>
<evidence type="ECO:0000256" key="13">
    <source>
        <dbReference type="ARBA" id="ARBA00051818"/>
    </source>
</evidence>
<accession>A0A1W0X8V6</accession>
<keyword evidence="4" id="KW-0378">Hydrolase</keyword>
<proteinExistence type="predicted"/>
<evidence type="ECO:0000256" key="5">
    <source>
        <dbReference type="ARBA" id="ARBA00022912"/>
    </source>
</evidence>
<evidence type="ECO:0000256" key="18">
    <source>
        <dbReference type="SAM" id="MobiDB-lite"/>
    </source>
</evidence>
<dbReference type="SMART" id="SM00195">
    <property type="entry name" value="DSPc"/>
    <property type="match status" value="1"/>
</dbReference>
<dbReference type="EMBL" id="MTYJ01000009">
    <property type="protein sequence ID" value="OQV23824.1"/>
    <property type="molecule type" value="Genomic_DNA"/>
</dbReference>
<dbReference type="InterPro" id="IPR016130">
    <property type="entry name" value="Tyr_Pase_AS"/>
</dbReference>
<comment type="catalytic activity">
    <reaction evidence="13">
        <text>a 1-acyl-2-hexanoyl-sn-glycero-3-phospho-(1D-myo-inositol-5-phosphate) + H2O = a 1-acyl-2-hexanoyl-sn-glycero-3-phospho-(1D-myo-inositol) + phosphate</text>
        <dbReference type="Rhea" id="RHEA:42320"/>
        <dbReference type="ChEBI" id="CHEBI:15377"/>
        <dbReference type="ChEBI" id="CHEBI:43474"/>
        <dbReference type="ChEBI" id="CHEBI:78930"/>
        <dbReference type="ChEBI" id="CHEBI:78931"/>
    </reaction>
    <physiologicalReaction direction="left-to-right" evidence="13">
        <dbReference type="Rhea" id="RHEA:42321"/>
    </physiologicalReaction>
</comment>
<dbReference type="PANTHER" id="PTHR46712">
    <property type="entry name" value="PHOSPHATIDYLGLYCEROPHOSPHATASE AND PROTEIN-TYROSINE PHOSPHATASE 1"/>
    <property type="match status" value="1"/>
</dbReference>
<comment type="catalytic activity">
    <reaction evidence="16">
        <text>1,2-dioctanoyl-sn-glycero-3-phospho-(1D-myo-inositol-5-phosphate) + H2O = 1,2-dioctanoyl-sn-glycero-3-phospho-(1D-myo-inositol) + phosphate</text>
        <dbReference type="Rhea" id="RHEA:42308"/>
        <dbReference type="ChEBI" id="CHEBI:15377"/>
        <dbReference type="ChEBI" id="CHEBI:43474"/>
        <dbReference type="ChEBI" id="CHEBI:65221"/>
        <dbReference type="ChEBI" id="CHEBI:78911"/>
    </reaction>
    <physiologicalReaction direction="left-to-right" evidence="16">
        <dbReference type="Rhea" id="RHEA:42309"/>
    </physiologicalReaction>
</comment>
<dbReference type="InterPro" id="IPR000340">
    <property type="entry name" value="Dual-sp_phosphatase_cat-dom"/>
</dbReference>
<organism evidence="21 22">
    <name type="scientific">Hypsibius exemplaris</name>
    <name type="common">Freshwater tardigrade</name>
    <dbReference type="NCBI Taxonomy" id="2072580"/>
    <lineage>
        <taxon>Eukaryota</taxon>
        <taxon>Metazoa</taxon>
        <taxon>Ecdysozoa</taxon>
        <taxon>Tardigrada</taxon>
        <taxon>Eutardigrada</taxon>
        <taxon>Parachela</taxon>
        <taxon>Hypsibioidea</taxon>
        <taxon>Hypsibiidae</taxon>
        <taxon>Hypsibius</taxon>
    </lineage>
</organism>
<evidence type="ECO:0000256" key="3">
    <source>
        <dbReference type="ARBA" id="ARBA00022516"/>
    </source>
</evidence>
<dbReference type="PROSITE" id="PS50054">
    <property type="entry name" value="TYR_PHOSPHATASE_DUAL"/>
    <property type="match status" value="1"/>
</dbReference>
<dbReference type="PROSITE" id="PS00383">
    <property type="entry name" value="TYR_PHOSPHATASE_1"/>
    <property type="match status" value="1"/>
</dbReference>
<dbReference type="Pfam" id="PF00782">
    <property type="entry name" value="DSPc"/>
    <property type="match status" value="1"/>
</dbReference>
<feature type="region of interest" description="Disordered" evidence="18">
    <location>
        <begin position="1"/>
        <end position="26"/>
    </location>
</feature>
<sequence>MAEHPQPPPPTPPQPPPASKTVSNNSLPSLGRQVGSMFRKALFFPSLAYNVISEKFTARTWYNHIDETVILGALPFRSVMQTLVDTEKVKGIISFNEDYEVNPLWYPSLEEMEHLGVGFLRLPVEDYTSTPTSEQVSLGLHFIEDVKERGGCVYIHCKAGRFRSAYFAAAYVIATQRLSGLMAVEMVHSKRPQIWLGSRQIRKLQEFHNALYPSEPEVLLTEEAPSNDQSNIPQGPFLDE</sequence>
<dbReference type="Proteomes" id="UP000192578">
    <property type="component" value="Unassembled WGS sequence"/>
</dbReference>
<dbReference type="GO" id="GO:0004439">
    <property type="term" value="F:phosphatidylinositol-4,5-bisphosphate 5-phosphatase activity"/>
    <property type="evidence" value="ECO:0007669"/>
    <property type="project" value="TreeGrafter"/>
</dbReference>
<comment type="caution">
    <text evidence="21">The sequence shown here is derived from an EMBL/GenBank/DDBJ whole genome shotgun (WGS) entry which is preliminary data.</text>
</comment>
<evidence type="ECO:0000256" key="1">
    <source>
        <dbReference type="ARBA" id="ARBA00004370"/>
    </source>
</evidence>
<evidence type="ECO:0000256" key="17">
    <source>
        <dbReference type="ARBA" id="ARBA00069309"/>
    </source>
</evidence>
<dbReference type="SUPFAM" id="SSF52799">
    <property type="entry name" value="(Phosphotyrosine protein) phosphatases II"/>
    <property type="match status" value="1"/>
</dbReference>
<feature type="domain" description="Tyrosine-protein phosphatase" evidence="19">
    <location>
        <begin position="61"/>
        <end position="213"/>
    </location>
</feature>
<gene>
    <name evidence="21" type="ORF">BV898_02176</name>
</gene>
<evidence type="ECO:0000256" key="2">
    <source>
        <dbReference type="ARBA" id="ARBA00005189"/>
    </source>
</evidence>
<keyword evidence="3" id="KW-0444">Lipid biosynthesis</keyword>
<dbReference type="FunFam" id="3.90.190.10:FF:000060">
    <property type="entry name" value="Phosphatidylglycerophosphatase and protein-tyrosine phosphatase 1"/>
    <property type="match status" value="1"/>
</dbReference>
<feature type="compositionally biased region" description="Polar residues" evidence="18">
    <location>
        <begin position="224"/>
        <end position="233"/>
    </location>
</feature>
<comment type="catalytic activity">
    <reaction evidence="12">
        <text>a 1,2-diacyl-sn-glycero-3-phospho-(1'-sn-glycero-3'-phosphate) + H2O = a 1,2-diacyl-sn-glycero-3-phospho-(1'-sn-glycerol) + phosphate</text>
        <dbReference type="Rhea" id="RHEA:33751"/>
        <dbReference type="ChEBI" id="CHEBI:15377"/>
        <dbReference type="ChEBI" id="CHEBI:43474"/>
        <dbReference type="ChEBI" id="CHEBI:60110"/>
        <dbReference type="ChEBI" id="CHEBI:64716"/>
        <dbReference type="EC" id="3.1.3.27"/>
    </reaction>
    <physiologicalReaction direction="left-to-right" evidence="12">
        <dbReference type="Rhea" id="RHEA:33752"/>
    </physiologicalReaction>
</comment>
<evidence type="ECO:0000313" key="21">
    <source>
        <dbReference type="EMBL" id="OQV23824.1"/>
    </source>
</evidence>
<comment type="catalytic activity">
    <reaction evidence="14">
        <text>1,2-dibutyryl-sn-glycero-3-phospho-(1D-myo-inositol-5-phosphate) + H2O = 1,2-dibutyryl-sn-glycero-3-phospho-(1D-myo-inositol) + phosphate</text>
        <dbReference type="Rhea" id="RHEA:42584"/>
        <dbReference type="ChEBI" id="CHEBI:15377"/>
        <dbReference type="ChEBI" id="CHEBI:43474"/>
        <dbReference type="ChEBI" id="CHEBI:82605"/>
        <dbReference type="ChEBI" id="CHEBI:82606"/>
    </reaction>
    <physiologicalReaction direction="left-to-right" evidence="14">
        <dbReference type="Rhea" id="RHEA:42585"/>
    </physiologicalReaction>
</comment>
<evidence type="ECO:0000256" key="7">
    <source>
        <dbReference type="ARBA" id="ARBA00023136"/>
    </source>
</evidence>
<evidence type="ECO:0000259" key="19">
    <source>
        <dbReference type="PROSITE" id="PS50054"/>
    </source>
</evidence>
<comment type="pathway">
    <text evidence="2">Lipid metabolism.</text>
</comment>
<dbReference type="Gene3D" id="3.90.190.10">
    <property type="entry name" value="Protein tyrosine phosphatase superfamily"/>
    <property type="match status" value="1"/>
</dbReference>
<comment type="subcellular location">
    <subcellularLocation>
        <location evidence="1">Membrane</location>
    </subcellularLocation>
</comment>
<dbReference type="PROSITE" id="PS50056">
    <property type="entry name" value="TYR_PHOSPHATASE_2"/>
    <property type="match status" value="1"/>
</dbReference>
<dbReference type="AlphaFoldDB" id="A0A1W0X8V6"/>
<evidence type="ECO:0000259" key="20">
    <source>
        <dbReference type="PROSITE" id="PS50056"/>
    </source>
</evidence>
<dbReference type="GO" id="GO:0008962">
    <property type="term" value="F:phosphatidylglycerophosphatase activity"/>
    <property type="evidence" value="ECO:0007669"/>
    <property type="project" value="UniProtKB-EC"/>
</dbReference>
<evidence type="ECO:0000313" key="22">
    <source>
        <dbReference type="Proteomes" id="UP000192578"/>
    </source>
</evidence>